<dbReference type="Proteomes" id="UP000228934">
    <property type="component" value="Unassembled WGS sequence"/>
</dbReference>
<evidence type="ECO:0000313" key="2">
    <source>
        <dbReference type="EMBL" id="PIO37109.1"/>
    </source>
</evidence>
<reference evidence="3" key="1">
    <citation type="journal article" date="2017" name="Nat. Commun.">
        <title>The North American bullfrog draft genome provides insight into hormonal regulation of long noncoding RNA.</title>
        <authorList>
            <person name="Hammond S.A."/>
            <person name="Warren R.L."/>
            <person name="Vandervalk B.P."/>
            <person name="Kucuk E."/>
            <person name="Khan H."/>
            <person name="Gibb E.A."/>
            <person name="Pandoh P."/>
            <person name="Kirk H."/>
            <person name="Zhao Y."/>
            <person name="Jones M."/>
            <person name="Mungall A.J."/>
            <person name="Coope R."/>
            <person name="Pleasance S."/>
            <person name="Moore R.A."/>
            <person name="Holt R.A."/>
            <person name="Round J.M."/>
            <person name="Ohora S."/>
            <person name="Walle B.V."/>
            <person name="Veldhoen N."/>
            <person name="Helbing C.C."/>
            <person name="Birol I."/>
        </authorList>
    </citation>
    <scope>NUCLEOTIDE SEQUENCE [LARGE SCALE GENOMIC DNA]</scope>
</reference>
<keyword evidence="3" id="KW-1185">Reference proteome</keyword>
<accession>A0A2G9SAB9</accession>
<gene>
    <name evidence="2" type="ORF">AB205_0169800</name>
</gene>
<proteinExistence type="predicted"/>
<keyword evidence="1" id="KW-0812">Transmembrane</keyword>
<sequence length="211" mass="23159">MVVEALDSLPLVKRHPFGKPQLTLLATSPLHHPPLDPNQPLDRLLLQLLQPVVVAACLEGLQTQAVQVHSHSGNRRAATMHPLLEEAYLDRAAPQFLARAPHLGKVLPFSAVQAHLQQQQRHLLHSALRNHQHLAPIPLDQYLANRKVATQTSLDRRLPPVGGFLAQAAIVLVVVSLAVLVVNPARKLPTRTHLDHPTLVLGHPALQVSIF</sequence>
<organism evidence="2 3">
    <name type="scientific">Aquarana catesbeiana</name>
    <name type="common">American bullfrog</name>
    <name type="synonym">Rana catesbeiana</name>
    <dbReference type="NCBI Taxonomy" id="8400"/>
    <lineage>
        <taxon>Eukaryota</taxon>
        <taxon>Metazoa</taxon>
        <taxon>Chordata</taxon>
        <taxon>Craniata</taxon>
        <taxon>Vertebrata</taxon>
        <taxon>Euteleostomi</taxon>
        <taxon>Amphibia</taxon>
        <taxon>Batrachia</taxon>
        <taxon>Anura</taxon>
        <taxon>Neobatrachia</taxon>
        <taxon>Ranoidea</taxon>
        <taxon>Ranidae</taxon>
        <taxon>Aquarana</taxon>
    </lineage>
</organism>
<keyword evidence="1" id="KW-1133">Transmembrane helix</keyword>
<keyword evidence="1" id="KW-0472">Membrane</keyword>
<protein>
    <submittedName>
        <fullName evidence="2">Uncharacterized protein</fullName>
    </submittedName>
</protein>
<dbReference type="EMBL" id="KV926001">
    <property type="protein sequence ID" value="PIO37109.1"/>
    <property type="molecule type" value="Genomic_DNA"/>
</dbReference>
<evidence type="ECO:0000313" key="3">
    <source>
        <dbReference type="Proteomes" id="UP000228934"/>
    </source>
</evidence>
<evidence type="ECO:0000256" key="1">
    <source>
        <dbReference type="SAM" id="Phobius"/>
    </source>
</evidence>
<dbReference type="AlphaFoldDB" id="A0A2G9SAB9"/>
<feature type="transmembrane region" description="Helical" evidence="1">
    <location>
        <begin position="161"/>
        <end position="182"/>
    </location>
</feature>
<name>A0A2G9SAB9_AQUCT</name>